<dbReference type="EC" id="6.1.1.16" evidence="8"/>
<evidence type="ECO:0000256" key="6">
    <source>
        <dbReference type="ARBA" id="ARBA00022917"/>
    </source>
</evidence>
<keyword evidence="4 8" id="KW-0862">Zinc</keyword>
<feature type="binding site" evidence="8">
    <location>
        <position position="239"/>
    </location>
    <ligand>
        <name>Zn(2+)</name>
        <dbReference type="ChEBI" id="CHEBI:29105"/>
    </ligand>
</feature>
<evidence type="ECO:0000256" key="2">
    <source>
        <dbReference type="ARBA" id="ARBA00022723"/>
    </source>
</evidence>
<comment type="subcellular location">
    <subcellularLocation>
        <location evidence="8">Cytoplasm</location>
    </subcellularLocation>
</comment>
<dbReference type="NCBIfam" id="TIGR00435">
    <property type="entry name" value="cysS"/>
    <property type="match status" value="1"/>
</dbReference>
<comment type="caution">
    <text evidence="8">Lacks conserved residue(s) required for the propagation of feature annotation.</text>
</comment>
<feature type="binding site" evidence="8">
    <location>
        <position position="235"/>
    </location>
    <ligand>
        <name>Zn(2+)</name>
        <dbReference type="ChEBI" id="CHEBI:29105"/>
    </ligand>
</feature>
<protein>
    <recommendedName>
        <fullName evidence="8">Cysteine--tRNA ligase</fullName>
        <ecNumber evidence="8">6.1.1.16</ecNumber>
    </recommendedName>
    <alternativeName>
        <fullName evidence="8">Cysteinyl-tRNA synthetase</fullName>
        <shortName evidence="8">CysRS</shortName>
    </alternativeName>
</protein>
<dbReference type="GO" id="GO:0008270">
    <property type="term" value="F:zinc ion binding"/>
    <property type="evidence" value="ECO:0007669"/>
    <property type="project" value="UniProtKB-UniRule"/>
</dbReference>
<keyword evidence="3 8" id="KW-0547">Nucleotide-binding</keyword>
<evidence type="ECO:0000313" key="11">
    <source>
        <dbReference type="Proteomes" id="UP000074294"/>
    </source>
</evidence>
<dbReference type="EMBL" id="LQMQ01000032">
    <property type="protein sequence ID" value="KUO40908.1"/>
    <property type="molecule type" value="Genomic_DNA"/>
</dbReference>
<name>A0A147JWL8_HADYE</name>
<dbReference type="Gene3D" id="1.20.120.640">
    <property type="entry name" value="Anticodon-binding domain of a subclass of class I aminoacyl-tRNA synthetases"/>
    <property type="match status" value="1"/>
</dbReference>
<keyword evidence="7 8" id="KW-0030">Aminoacyl-tRNA synthetase</keyword>
<dbReference type="InterPro" id="IPR032678">
    <property type="entry name" value="tRNA-synt_1_cat_dom"/>
</dbReference>
<dbReference type="InterPro" id="IPR014729">
    <property type="entry name" value="Rossmann-like_a/b/a_fold"/>
</dbReference>
<dbReference type="Gene3D" id="3.40.50.620">
    <property type="entry name" value="HUPs"/>
    <property type="match status" value="1"/>
</dbReference>
<keyword evidence="5 8" id="KW-0067">ATP-binding</keyword>
<gene>
    <name evidence="8" type="primary">cysS</name>
    <name evidence="10" type="ORF">APZ16_05705</name>
</gene>
<evidence type="ECO:0000256" key="4">
    <source>
        <dbReference type="ARBA" id="ARBA00022833"/>
    </source>
</evidence>
<feature type="domain" description="tRNA synthetases class I catalytic" evidence="9">
    <location>
        <begin position="14"/>
        <end position="307"/>
    </location>
</feature>
<evidence type="ECO:0000259" key="9">
    <source>
        <dbReference type="Pfam" id="PF01406"/>
    </source>
</evidence>
<dbReference type="STRING" id="1776334.APZ16_05705"/>
<comment type="similarity">
    <text evidence="8">Belongs to the class-I aminoacyl-tRNA synthetase family.</text>
</comment>
<dbReference type="PANTHER" id="PTHR10890">
    <property type="entry name" value="CYSTEINYL-TRNA SYNTHETASE"/>
    <property type="match status" value="1"/>
</dbReference>
<evidence type="ECO:0000256" key="7">
    <source>
        <dbReference type="ARBA" id="ARBA00023146"/>
    </source>
</evidence>
<feature type="binding site" evidence="8">
    <location>
        <position position="27"/>
    </location>
    <ligand>
        <name>Zn(2+)</name>
        <dbReference type="ChEBI" id="CHEBI:29105"/>
    </ligand>
</feature>
<dbReference type="CDD" id="cd00672">
    <property type="entry name" value="CysRS_core"/>
    <property type="match status" value="1"/>
</dbReference>
<dbReference type="InterPro" id="IPR024909">
    <property type="entry name" value="Cys-tRNA/MSH_ligase"/>
</dbReference>
<dbReference type="InterPro" id="IPR015803">
    <property type="entry name" value="Cys-tRNA-ligase"/>
</dbReference>
<comment type="catalytic activity">
    <reaction evidence="8">
        <text>tRNA(Cys) + L-cysteine + ATP = L-cysteinyl-tRNA(Cys) + AMP + diphosphate</text>
        <dbReference type="Rhea" id="RHEA:17773"/>
        <dbReference type="Rhea" id="RHEA-COMP:9661"/>
        <dbReference type="Rhea" id="RHEA-COMP:9679"/>
        <dbReference type="ChEBI" id="CHEBI:30616"/>
        <dbReference type="ChEBI" id="CHEBI:33019"/>
        <dbReference type="ChEBI" id="CHEBI:35235"/>
        <dbReference type="ChEBI" id="CHEBI:78442"/>
        <dbReference type="ChEBI" id="CHEBI:78517"/>
        <dbReference type="ChEBI" id="CHEBI:456215"/>
        <dbReference type="EC" id="6.1.1.16"/>
    </reaction>
</comment>
<dbReference type="GO" id="GO:0005524">
    <property type="term" value="F:ATP binding"/>
    <property type="evidence" value="ECO:0007669"/>
    <property type="project" value="UniProtKB-UniRule"/>
</dbReference>
<comment type="cofactor">
    <cofactor evidence="8">
        <name>Zn(2+)</name>
        <dbReference type="ChEBI" id="CHEBI:29105"/>
    </cofactor>
    <text evidence="8">Binds 1 zinc ion per subunit.</text>
</comment>
<evidence type="ECO:0000256" key="3">
    <source>
        <dbReference type="ARBA" id="ARBA00022741"/>
    </source>
</evidence>
<dbReference type="GO" id="GO:0004817">
    <property type="term" value="F:cysteine-tRNA ligase activity"/>
    <property type="evidence" value="ECO:0007669"/>
    <property type="project" value="UniProtKB-UniRule"/>
</dbReference>
<feature type="binding site" evidence="8">
    <location>
        <position position="210"/>
    </location>
    <ligand>
        <name>Zn(2+)</name>
        <dbReference type="ChEBI" id="CHEBI:29105"/>
    </ligand>
</feature>
<accession>A0A147JWL8</accession>
<keyword evidence="6 8" id="KW-0648">Protein biosynthesis</keyword>
<dbReference type="PANTHER" id="PTHR10890:SF3">
    <property type="entry name" value="CYSTEINE--TRNA LIGASE, CYTOPLASMIC"/>
    <property type="match status" value="1"/>
</dbReference>
<dbReference type="Proteomes" id="UP000074294">
    <property type="component" value="Unassembled WGS sequence"/>
</dbReference>
<feature type="binding site" evidence="8">
    <location>
        <position position="270"/>
    </location>
    <ligand>
        <name>ATP</name>
        <dbReference type="ChEBI" id="CHEBI:30616"/>
    </ligand>
</feature>
<proteinExistence type="inferred from homology"/>
<dbReference type="SUPFAM" id="SSF52374">
    <property type="entry name" value="Nucleotidylyl transferase"/>
    <property type="match status" value="1"/>
</dbReference>
<keyword evidence="1 8" id="KW-0436">Ligase</keyword>
<dbReference type="Pfam" id="PF01406">
    <property type="entry name" value="tRNA-synt_1e"/>
    <property type="match status" value="1"/>
</dbReference>
<keyword evidence="8" id="KW-0963">Cytoplasm</keyword>
<dbReference type="GO" id="GO:0006423">
    <property type="term" value="P:cysteinyl-tRNA aminoacylation"/>
    <property type="evidence" value="ECO:0007669"/>
    <property type="project" value="UniProtKB-UniRule"/>
</dbReference>
<evidence type="ECO:0000313" key="10">
    <source>
        <dbReference type="EMBL" id="KUO40908.1"/>
    </source>
</evidence>
<dbReference type="GO" id="GO:0005829">
    <property type="term" value="C:cytosol"/>
    <property type="evidence" value="ECO:0007669"/>
    <property type="project" value="TreeGrafter"/>
</dbReference>
<evidence type="ECO:0000256" key="1">
    <source>
        <dbReference type="ARBA" id="ARBA00022598"/>
    </source>
</evidence>
<dbReference type="PRINTS" id="PR00983">
    <property type="entry name" value="TRNASYNTHCYS"/>
</dbReference>
<keyword evidence="2 8" id="KW-0479">Metal-binding</keyword>
<feature type="short sequence motif" description="'KMSKS' region" evidence="8">
    <location>
        <begin position="267"/>
        <end position="271"/>
    </location>
</feature>
<reference evidence="10 11" key="1">
    <citation type="journal article" date="2016" name="Nat. Microbiol.">
        <title>Genomic inference of the metabolism of cosmopolitan subsurface Archaea, Hadesarchaea.</title>
        <authorList>
            <person name="Baker B.J."/>
            <person name="Saw J.H."/>
            <person name="Lind A.E."/>
            <person name="Lazar C.S."/>
            <person name="Hinrichs K.-U."/>
            <person name="Teske A.P."/>
            <person name="Ettema T.J."/>
        </authorList>
    </citation>
    <scope>NUCLEOTIDE SEQUENCE [LARGE SCALE GENOMIC DNA]</scope>
</reference>
<comment type="caution">
    <text evidence="10">The sequence shown here is derived from an EMBL/GenBank/DDBJ whole genome shotgun (WGS) entry which is preliminary data.</text>
</comment>
<dbReference type="HAMAP" id="MF_00041">
    <property type="entry name" value="Cys_tRNA_synth"/>
    <property type="match status" value="1"/>
</dbReference>
<evidence type="ECO:0000256" key="8">
    <source>
        <dbReference type="HAMAP-Rule" id="MF_00041"/>
    </source>
</evidence>
<dbReference type="AlphaFoldDB" id="A0A147JWL8"/>
<evidence type="ECO:0000256" key="5">
    <source>
        <dbReference type="ARBA" id="ARBA00022840"/>
    </source>
</evidence>
<organism evidence="10 11">
    <name type="scientific">Hadarchaeum yellowstonense</name>
    <dbReference type="NCBI Taxonomy" id="1776334"/>
    <lineage>
        <taxon>Archaea</taxon>
        <taxon>Methanobacteriati</taxon>
        <taxon>Candidatus Hadarchaeota</taxon>
        <taxon>Candidatus Hadarchaeia</taxon>
        <taxon>Candidatus Hadarchaeales</taxon>
        <taxon>Candidatus Hadarchaeaceae</taxon>
        <taxon>Candidatus Hadarchaeum</taxon>
    </lineage>
</organism>
<sequence length="407" mass="47834">MLIYDTLSRRKREFVPLRQGEVRMYTCGPSVYSTPHIGNFRTYVVEDVVKRVLLFNGYRVTHVMNITDVEDKMVREARGSRRRLREIAAKNERYFKECSRRLNLIPADHYPRASENIEAMVALIKRLMDRGLAYRDEAGNIFFDVSRFRRYGMLSHYRFRRGLEGRIYRDDYSQGEAGDFILWKAWRRSDGDIYWDTELGRGRPGWHIECSAMSIRYLGIPFDIHMGGIDNIFSHHENEIAQSAGATGKIPARYWMHVRHLMVNRRKMSKSLGRSYTVEELRRRGFSYRVIRAYLLSQHYRRRLNFTFPGLRRKAREVQRCQDLIRRLRRVKGAVDSEAADRAIDRALSDFTFHVNNDIDIPAALDTLCSLVRRLDQLERRGKLGPGNASRALQAIRRMDSVLGIIF</sequence>